<evidence type="ECO:0000256" key="1">
    <source>
        <dbReference type="SAM" id="MobiDB-lite"/>
    </source>
</evidence>
<comment type="caution">
    <text evidence="3">The sequence shown here is derived from an EMBL/GenBank/DDBJ whole genome shotgun (WGS) entry which is preliminary data.</text>
</comment>
<dbReference type="PANTHER" id="PTHR39335">
    <property type="entry name" value="BLL4220 PROTEIN"/>
    <property type="match status" value="1"/>
</dbReference>
<dbReference type="Pfam" id="PF03640">
    <property type="entry name" value="Lipoprotein_15"/>
    <property type="match status" value="2"/>
</dbReference>
<evidence type="ECO:0000313" key="3">
    <source>
        <dbReference type="EMBL" id="GAA4843032.1"/>
    </source>
</evidence>
<proteinExistence type="predicted"/>
<dbReference type="Proteomes" id="UP001501752">
    <property type="component" value="Unassembled WGS sequence"/>
</dbReference>
<evidence type="ECO:0008006" key="5">
    <source>
        <dbReference type="Google" id="ProtNLM"/>
    </source>
</evidence>
<feature type="compositionally biased region" description="Low complexity" evidence="1">
    <location>
        <begin position="44"/>
        <end position="54"/>
    </location>
</feature>
<dbReference type="InterPro" id="IPR005297">
    <property type="entry name" value="Lipoprotein_repeat"/>
</dbReference>
<evidence type="ECO:0000313" key="4">
    <source>
        <dbReference type="Proteomes" id="UP001501752"/>
    </source>
</evidence>
<dbReference type="EMBL" id="BAABIS010000001">
    <property type="protein sequence ID" value="GAA4843032.1"/>
    <property type="molecule type" value="Genomic_DNA"/>
</dbReference>
<feature type="compositionally biased region" description="Low complexity" evidence="1">
    <location>
        <begin position="162"/>
        <end position="176"/>
    </location>
</feature>
<keyword evidence="4" id="KW-1185">Reference proteome</keyword>
<feature type="chain" id="PRO_5045712716" description="Lipoprotein" evidence="2">
    <location>
        <begin position="27"/>
        <end position="190"/>
    </location>
</feature>
<accession>A0ABP9DGA7</accession>
<feature type="signal peptide" evidence="2">
    <location>
        <begin position="1"/>
        <end position="26"/>
    </location>
</feature>
<name>A0ABP9DGA7_9ACTN</name>
<reference evidence="4" key="1">
    <citation type="journal article" date="2019" name="Int. J. Syst. Evol. Microbiol.">
        <title>The Global Catalogue of Microorganisms (GCM) 10K type strain sequencing project: providing services to taxonomists for standard genome sequencing and annotation.</title>
        <authorList>
            <consortium name="The Broad Institute Genomics Platform"/>
            <consortium name="The Broad Institute Genome Sequencing Center for Infectious Disease"/>
            <person name="Wu L."/>
            <person name="Ma J."/>
        </authorList>
    </citation>
    <scope>NUCLEOTIDE SEQUENCE [LARGE SCALE GENOMIC DNA]</scope>
    <source>
        <strain evidence="4">JCM 13006</strain>
    </source>
</reference>
<dbReference type="PANTHER" id="PTHR39335:SF1">
    <property type="entry name" value="BLL4220 PROTEIN"/>
    <property type="match status" value="1"/>
</dbReference>
<evidence type="ECO:0000256" key="2">
    <source>
        <dbReference type="SAM" id="SignalP"/>
    </source>
</evidence>
<protein>
    <recommendedName>
        <fullName evidence="5">Lipoprotein</fullName>
    </recommendedName>
</protein>
<organism evidence="3 4">
    <name type="scientific">Kitasatospora terrestris</name>
    <dbReference type="NCBI Taxonomy" id="258051"/>
    <lineage>
        <taxon>Bacteria</taxon>
        <taxon>Bacillati</taxon>
        <taxon>Actinomycetota</taxon>
        <taxon>Actinomycetes</taxon>
        <taxon>Kitasatosporales</taxon>
        <taxon>Streptomycetaceae</taxon>
        <taxon>Kitasatospora</taxon>
    </lineage>
</organism>
<gene>
    <name evidence="3" type="ORF">GCM10023235_18830</name>
</gene>
<dbReference type="RefSeq" id="WP_345696319.1">
    <property type="nucleotide sequence ID" value="NZ_BAABIS010000001.1"/>
</dbReference>
<keyword evidence="2" id="KW-0732">Signal</keyword>
<feature type="region of interest" description="Disordered" evidence="1">
    <location>
        <begin position="162"/>
        <end position="190"/>
    </location>
</feature>
<sequence>MTRSTPTHAVKLARVAAGVAAVAALAAGCGSGGGYGGGSGSSGSGSPPASTAPAQQPALTTADTPLGTVVTDGQGHTLYRFDKDTNAPSTSNCTGTCATTWPPAAGGANPQLKGVDAKLVSTVTRTDGTQQLTLDGWPLYRYAADTEPGDTKGQGVNGTWFAATPTGARAGTGTQPATPPPASPSGGYGY</sequence>
<dbReference type="PROSITE" id="PS51257">
    <property type="entry name" value="PROKAR_LIPOPROTEIN"/>
    <property type="match status" value="1"/>
</dbReference>
<feature type="region of interest" description="Disordered" evidence="1">
    <location>
        <begin position="35"/>
        <end position="66"/>
    </location>
</feature>